<feature type="transmembrane region" description="Helical" evidence="1">
    <location>
        <begin position="52"/>
        <end position="75"/>
    </location>
</feature>
<reference evidence="2 3" key="1">
    <citation type="submission" date="2020-08" db="EMBL/GenBank/DDBJ databases">
        <title>Genomic Encyclopedia of Type Strains, Phase III (KMG-III): the genomes of soil and plant-associated and newly described type strains.</title>
        <authorList>
            <person name="Whitman W."/>
        </authorList>
    </citation>
    <scope>NUCLEOTIDE SEQUENCE [LARGE SCALE GENOMIC DNA]</scope>
    <source>
        <strain evidence="2 3">CECT 8305</strain>
    </source>
</reference>
<gene>
    <name evidence="2" type="ORF">FHS42_002752</name>
</gene>
<keyword evidence="3" id="KW-1185">Reference proteome</keyword>
<evidence type="ECO:0008006" key="4">
    <source>
        <dbReference type="Google" id="ProtNLM"/>
    </source>
</evidence>
<evidence type="ECO:0000256" key="1">
    <source>
        <dbReference type="SAM" id="Phobius"/>
    </source>
</evidence>
<evidence type="ECO:0000313" key="2">
    <source>
        <dbReference type="EMBL" id="MBB5935690.1"/>
    </source>
</evidence>
<accession>A0A7W9Q8P9</accession>
<sequence>MSAVYRLAQCTLLALLGAQILAVSVYGFWFFPTFADGIGPEDETTSGSANRTGAASIGLGGVIVLLDVLAWRGILRSMRHGAPPARPLLAAGAAQVLVAACALLVGWLSAAAAAVFVLLLALGCQLAGRPRAA</sequence>
<keyword evidence="1" id="KW-1133">Transmembrane helix</keyword>
<protein>
    <recommendedName>
        <fullName evidence="4">Integral membrane protein</fullName>
    </recommendedName>
</protein>
<dbReference type="Proteomes" id="UP000588098">
    <property type="component" value="Unassembled WGS sequence"/>
</dbReference>
<feature type="transmembrane region" description="Helical" evidence="1">
    <location>
        <begin position="12"/>
        <end position="32"/>
    </location>
</feature>
<dbReference type="EMBL" id="JACHJL010000005">
    <property type="protein sequence ID" value="MBB5935690.1"/>
    <property type="molecule type" value="Genomic_DNA"/>
</dbReference>
<keyword evidence="1" id="KW-0472">Membrane</keyword>
<evidence type="ECO:0000313" key="3">
    <source>
        <dbReference type="Proteomes" id="UP000588098"/>
    </source>
</evidence>
<name>A0A7W9Q8P9_9ACTN</name>
<proteinExistence type="predicted"/>
<keyword evidence="1" id="KW-0812">Transmembrane</keyword>
<organism evidence="2 3">
    <name type="scientific">Streptomyces zagrosensis</name>
    <dbReference type="NCBI Taxonomy" id="1042984"/>
    <lineage>
        <taxon>Bacteria</taxon>
        <taxon>Bacillati</taxon>
        <taxon>Actinomycetota</taxon>
        <taxon>Actinomycetes</taxon>
        <taxon>Kitasatosporales</taxon>
        <taxon>Streptomycetaceae</taxon>
        <taxon>Streptomyces</taxon>
    </lineage>
</organism>
<dbReference type="AlphaFoldDB" id="A0A7W9Q8P9"/>
<dbReference type="RefSeq" id="WP_184572315.1">
    <property type="nucleotide sequence ID" value="NZ_JACHJL010000005.1"/>
</dbReference>
<comment type="caution">
    <text evidence="2">The sequence shown here is derived from an EMBL/GenBank/DDBJ whole genome shotgun (WGS) entry which is preliminary data.</text>
</comment>